<dbReference type="RefSeq" id="XP_005778541.1">
    <property type="nucleotide sequence ID" value="XM_005778484.1"/>
</dbReference>
<organism evidence="2 3">
    <name type="scientific">Emiliania huxleyi (strain CCMP1516)</name>
    <dbReference type="NCBI Taxonomy" id="280463"/>
    <lineage>
        <taxon>Eukaryota</taxon>
        <taxon>Haptista</taxon>
        <taxon>Haptophyta</taxon>
        <taxon>Prymnesiophyceae</taxon>
        <taxon>Isochrysidales</taxon>
        <taxon>Noelaerhabdaceae</taxon>
        <taxon>Emiliania</taxon>
    </lineage>
</organism>
<feature type="signal peptide" evidence="1">
    <location>
        <begin position="1"/>
        <end position="17"/>
    </location>
</feature>
<keyword evidence="3" id="KW-1185">Reference proteome</keyword>
<dbReference type="HOGENOM" id="CLU_967845_0_0_1"/>
<dbReference type="KEGG" id="ehx:EMIHUDRAFT_457434"/>
<dbReference type="Proteomes" id="UP000013827">
    <property type="component" value="Unassembled WGS sequence"/>
</dbReference>
<feature type="chain" id="PRO_5044254664" evidence="1">
    <location>
        <begin position="18"/>
        <end position="288"/>
    </location>
</feature>
<name>A0A0D3JRH7_EMIH1</name>
<reference evidence="2" key="2">
    <citation type="submission" date="2024-10" db="UniProtKB">
        <authorList>
            <consortium name="EnsemblProtists"/>
        </authorList>
    </citation>
    <scope>IDENTIFICATION</scope>
</reference>
<evidence type="ECO:0000313" key="2">
    <source>
        <dbReference type="EnsemblProtists" id="EOD26112"/>
    </source>
</evidence>
<reference evidence="3" key="1">
    <citation type="journal article" date="2013" name="Nature">
        <title>Pan genome of the phytoplankton Emiliania underpins its global distribution.</title>
        <authorList>
            <person name="Read B.A."/>
            <person name="Kegel J."/>
            <person name="Klute M.J."/>
            <person name="Kuo A."/>
            <person name="Lefebvre S.C."/>
            <person name="Maumus F."/>
            <person name="Mayer C."/>
            <person name="Miller J."/>
            <person name="Monier A."/>
            <person name="Salamov A."/>
            <person name="Young J."/>
            <person name="Aguilar M."/>
            <person name="Claverie J.M."/>
            <person name="Frickenhaus S."/>
            <person name="Gonzalez K."/>
            <person name="Herman E.K."/>
            <person name="Lin Y.C."/>
            <person name="Napier J."/>
            <person name="Ogata H."/>
            <person name="Sarno A.F."/>
            <person name="Shmutz J."/>
            <person name="Schroeder D."/>
            <person name="de Vargas C."/>
            <person name="Verret F."/>
            <person name="von Dassow P."/>
            <person name="Valentin K."/>
            <person name="Van de Peer Y."/>
            <person name="Wheeler G."/>
            <person name="Dacks J.B."/>
            <person name="Delwiche C.F."/>
            <person name="Dyhrman S.T."/>
            <person name="Glockner G."/>
            <person name="John U."/>
            <person name="Richards T."/>
            <person name="Worden A.Z."/>
            <person name="Zhang X."/>
            <person name="Grigoriev I.V."/>
            <person name="Allen A.E."/>
            <person name="Bidle K."/>
            <person name="Borodovsky M."/>
            <person name="Bowler C."/>
            <person name="Brownlee C."/>
            <person name="Cock J.M."/>
            <person name="Elias M."/>
            <person name="Gladyshev V.N."/>
            <person name="Groth M."/>
            <person name="Guda C."/>
            <person name="Hadaegh A."/>
            <person name="Iglesias-Rodriguez M.D."/>
            <person name="Jenkins J."/>
            <person name="Jones B.M."/>
            <person name="Lawson T."/>
            <person name="Leese F."/>
            <person name="Lindquist E."/>
            <person name="Lobanov A."/>
            <person name="Lomsadze A."/>
            <person name="Malik S.B."/>
            <person name="Marsh M.E."/>
            <person name="Mackinder L."/>
            <person name="Mock T."/>
            <person name="Mueller-Roeber B."/>
            <person name="Pagarete A."/>
            <person name="Parker M."/>
            <person name="Probert I."/>
            <person name="Quesneville H."/>
            <person name="Raines C."/>
            <person name="Rensing S.A."/>
            <person name="Riano-Pachon D.M."/>
            <person name="Richier S."/>
            <person name="Rokitta S."/>
            <person name="Shiraiwa Y."/>
            <person name="Soanes D.M."/>
            <person name="van der Giezen M."/>
            <person name="Wahlund T.M."/>
            <person name="Williams B."/>
            <person name="Wilson W."/>
            <person name="Wolfe G."/>
            <person name="Wurch L.L."/>
        </authorList>
    </citation>
    <scope>NUCLEOTIDE SEQUENCE</scope>
</reference>
<accession>A0A0D3JRH7</accession>
<dbReference type="AlphaFoldDB" id="A0A0D3JRH7"/>
<protein>
    <submittedName>
        <fullName evidence="2">Uncharacterized protein</fullName>
    </submittedName>
</protein>
<evidence type="ECO:0000256" key="1">
    <source>
        <dbReference type="SAM" id="SignalP"/>
    </source>
</evidence>
<dbReference type="GeneID" id="17271656"/>
<evidence type="ECO:0000313" key="3">
    <source>
        <dbReference type="Proteomes" id="UP000013827"/>
    </source>
</evidence>
<dbReference type="EnsemblProtists" id="EOD26112">
    <property type="protein sequence ID" value="EOD26112"/>
    <property type="gene ID" value="EMIHUDRAFT_457434"/>
</dbReference>
<sequence length="288" mass="30577">MLLPPFLCLSLVDTAWQLSLSIGRPSSADAAALLGPPLAMFTPGGGRPQPPAWLGREWAGSGSRLSFPLTIEFFDEPLRQPMSDEPLRRTQARRLFTRSERLGTKASGVAWGMLQLSSIEALVVWCIDLPDGVCSSAEGAPTTSDAGLPAGTRLYCSTQAWRSAELQRLMPLAERLRRERAGESDRGKRSAIDSRLAKLERALPKPGQATLEAPALGAVTLSAAGQLSVQRAVSGKIFNPFENAGRLPFGSIPEFGVVGSFLLAAPGDQAAQLTSVDQEAGDVEVVVG</sequence>
<proteinExistence type="predicted"/>
<dbReference type="PaxDb" id="2903-EOD26112"/>
<keyword evidence="1" id="KW-0732">Signal</keyword>